<dbReference type="Gramene" id="ERM98202">
    <property type="protein sequence ID" value="ERM98202"/>
    <property type="gene ID" value="AMTR_s00095p00139840"/>
</dbReference>
<dbReference type="InterPro" id="IPR000490">
    <property type="entry name" value="Glyco_hydro_17"/>
</dbReference>
<evidence type="ECO:0000313" key="13">
    <source>
        <dbReference type="EMBL" id="ERM98202.1"/>
    </source>
</evidence>
<evidence type="ECO:0008006" key="15">
    <source>
        <dbReference type="Google" id="ProtNLM"/>
    </source>
</evidence>
<feature type="domain" description="Helicase ATP-binding" evidence="10">
    <location>
        <begin position="240"/>
        <end position="453"/>
    </location>
</feature>
<keyword evidence="4" id="KW-0347">Helicase</keyword>
<name>W1NQY7_AMBTC</name>
<sequence>MDIPSKRKAKTRKRKVNQESETTYVDTLQWSSSLPDDDLFSFLVGSNEGGFLSLEELDESAFDFSQAKLKKEGTFVPVSDELRSDIMESTGDISSEKKVKKKKKKNSKKSKSENEVGTFVPVSDELHYDIMASTGEISSKQKVKKKKKKKKNSNKSKIKNVEETVSTKETVSEFDQKDTPLASIIEGESNGQFNNLGNETLDLDDEFSAWNELRLHPLLLKTIHRLEFKEPTPIQRACIPAAAHQGKDVIGAAETGSGKTLAFGLPIFQRLLEEQEKAARYSNKGEDGGEKGVCEKCLRALIVTPTRELALQVSDHLKAFSKLTNILVVPIFGGMSAEKQERLLKRRPEVIVGTPGRLWELMSGGDVHLTELQLLSFFVLDEADRMIENGHFHELQSIIDMLPLVGDQSGGEPAPSPSSGDNKLHSIKKNDNCLTVAKMQKKKRQTFVFSATIALSANFRKKLKRGANLRSASNDGLSSFENLSQRAGMRADAAIIDLTTSSIVAYKLEESVIECREEDKDSYLYYLLSVHGFGRTIVFCTSIAALRRISSLLRIVGVNAWTLHAQMQQRARLKAMDHFRSSDHGVLAATDVAARGLDIPGIRTVIHYQLPHSAEVYIHRSGRTARASSDGCSIALISPSDRSKFASLCKSFSKECLRRFPLDSSYMPEIAKRMSLARQIDKITRSDSQTKAQKNWFVRNAASVEMDLEDSGSEEEKVQISKQKKINTFQLKQLEQELNVLLTRPLQPTTFSRRFVAGAGMSPLLQQQLKEMTAKKQSMGKQKNNNTKESKRPRLVKSGFTLGANIGLGVGNGRSTRRRDGLAQPVQDECVPYFVYASDLVNVHLDYALFWPTASVVEDAGLSYNNLFDASLPAIYLDMERVGWSAEHSSCRGLQE</sequence>
<dbReference type="GO" id="GO:0003724">
    <property type="term" value="F:RNA helicase activity"/>
    <property type="evidence" value="ECO:0007669"/>
    <property type="project" value="InterPro"/>
</dbReference>
<dbReference type="STRING" id="13333.W1NQY7"/>
<dbReference type="GO" id="GO:0003676">
    <property type="term" value="F:nucleic acid binding"/>
    <property type="evidence" value="ECO:0007669"/>
    <property type="project" value="InterPro"/>
</dbReference>
<dbReference type="eggNOG" id="KOG0347">
    <property type="taxonomic scope" value="Eukaryota"/>
</dbReference>
<dbReference type="GO" id="GO:0005730">
    <property type="term" value="C:nucleolus"/>
    <property type="evidence" value="ECO:0000318"/>
    <property type="project" value="GO_Central"/>
</dbReference>
<dbReference type="PROSITE" id="PS00039">
    <property type="entry name" value="DEAD_ATP_HELICASE"/>
    <property type="match status" value="1"/>
</dbReference>
<dbReference type="GO" id="GO:0004553">
    <property type="term" value="F:hydrolase activity, hydrolyzing O-glycosyl compounds"/>
    <property type="evidence" value="ECO:0007669"/>
    <property type="project" value="InterPro"/>
</dbReference>
<keyword evidence="2" id="KW-0547">Nucleotide-binding</keyword>
<gene>
    <name evidence="13" type="ORF">AMTR_s00095p00139840</name>
</gene>
<dbReference type="PANTHER" id="PTHR47959:SF1">
    <property type="entry name" value="ATP-DEPENDENT RNA HELICASE DBPA"/>
    <property type="match status" value="1"/>
</dbReference>
<dbReference type="InterPro" id="IPR050079">
    <property type="entry name" value="DEAD_box_RNA_helicase"/>
</dbReference>
<feature type="region of interest" description="Disordered" evidence="9">
    <location>
        <begin position="406"/>
        <end position="426"/>
    </location>
</feature>
<dbReference type="PROSITE" id="PS51195">
    <property type="entry name" value="Q_MOTIF"/>
    <property type="match status" value="1"/>
</dbReference>
<feature type="region of interest" description="Disordered" evidence="9">
    <location>
        <begin position="87"/>
        <end position="115"/>
    </location>
</feature>
<evidence type="ECO:0000256" key="2">
    <source>
        <dbReference type="ARBA" id="ARBA00022741"/>
    </source>
</evidence>
<dbReference type="InterPro" id="IPR027417">
    <property type="entry name" value="P-loop_NTPase"/>
</dbReference>
<evidence type="ECO:0000256" key="1">
    <source>
        <dbReference type="ARBA" id="ARBA00008773"/>
    </source>
</evidence>
<evidence type="ECO:0000259" key="11">
    <source>
        <dbReference type="PROSITE" id="PS51194"/>
    </source>
</evidence>
<dbReference type="Gene3D" id="3.20.20.80">
    <property type="entry name" value="Glycosidases"/>
    <property type="match status" value="1"/>
</dbReference>
<feature type="compositionally biased region" description="Basic residues" evidence="9">
    <location>
        <begin position="98"/>
        <end position="109"/>
    </location>
</feature>
<evidence type="ECO:0000256" key="5">
    <source>
        <dbReference type="ARBA" id="ARBA00022840"/>
    </source>
</evidence>
<evidence type="ECO:0000256" key="7">
    <source>
        <dbReference type="PROSITE-ProRule" id="PRU00552"/>
    </source>
</evidence>
<feature type="compositionally biased region" description="Basic residues" evidence="9">
    <location>
        <begin position="1"/>
        <end position="15"/>
    </location>
</feature>
<dbReference type="Pfam" id="PF00271">
    <property type="entry name" value="Helicase_C"/>
    <property type="match status" value="1"/>
</dbReference>
<feature type="short sequence motif" description="Q motif" evidence="7">
    <location>
        <begin position="208"/>
        <end position="236"/>
    </location>
</feature>
<feature type="compositionally biased region" description="Low complexity" evidence="9">
    <location>
        <begin position="410"/>
        <end position="420"/>
    </location>
</feature>
<dbReference type="SMART" id="SM00490">
    <property type="entry name" value="HELICc"/>
    <property type="match status" value="1"/>
</dbReference>
<evidence type="ECO:0000256" key="8">
    <source>
        <dbReference type="RuleBase" id="RU004335"/>
    </source>
</evidence>
<dbReference type="SMART" id="SM00487">
    <property type="entry name" value="DEXDc"/>
    <property type="match status" value="1"/>
</dbReference>
<evidence type="ECO:0000256" key="4">
    <source>
        <dbReference type="ARBA" id="ARBA00022806"/>
    </source>
</evidence>
<dbReference type="PROSITE" id="PS51194">
    <property type="entry name" value="HELICASE_CTER"/>
    <property type="match status" value="1"/>
</dbReference>
<evidence type="ECO:0000256" key="3">
    <source>
        <dbReference type="ARBA" id="ARBA00022801"/>
    </source>
</evidence>
<feature type="compositionally biased region" description="Basic and acidic residues" evidence="9">
    <location>
        <begin position="159"/>
        <end position="168"/>
    </location>
</feature>
<dbReference type="AlphaFoldDB" id="W1NQY7"/>
<keyword evidence="14" id="KW-1185">Reference proteome</keyword>
<dbReference type="GO" id="GO:0005975">
    <property type="term" value="P:carbohydrate metabolic process"/>
    <property type="evidence" value="ECO:0007669"/>
    <property type="project" value="InterPro"/>
</dbReference>
<keyword evidence="3" id="KW-0378">Hydrolase</keyword>
<feature type="region of interest" description="Disordered" evidence="9">
    <location>
        <begin position="139"/>
        <end position="168"/>
    </location>
</feature>
<dbReference type="InterPro" id="IPR001650">
    <property type="entry name" value="Helicase_C-like"/>
</dbReference>
<protein>
    <recommendedName>
        <fullName evidence="15">RNA helicase</fullName>
    </recommendedName>
</protein>
<dbReference type="CDD" id="cd17946">
    <property type="entry name" value="DEADc_DDX24"/>
    <property type="match status" value="1"/>
</dbReference>
<feature type="region of interest" description="Disordered" evidence="9">
    <location>
        <begin position="1"/>
        <end position="21"/>
    </location>
</feature>
<evidence type="ECO:0000259" key="10">
    <source>
        <dbReference type="PROSITE" id="PS51192"/>
    </source>
</evidence>
<organism evidence="13 14">
    <name type="scientific">Amborella trichopoda</name>
    <dbReference type="NCBI Taxonomy" id="13333"/>
    <lineage>
        <taxon>Eukaryota</taxon>
        <taxon>Viridiplantae</taxon>
        <taxon>Streptophyta</taxon>
        <taxon>Embryophyta</taxon>
        <taxon>Tracheophyta</taxon>
        <taxon>Spermatophyta</taxon>
        <taxon>Magnoliopsida</taxon>
        <taxon>Amborellales</taxon>
        <taxon>Amborellaceae</taxon>
        <taxon>Amborella</taxon>
    </lineage>
</organism>
<accession>W1NQY7</accession>
<feature type="compositionally biased region" description="Basic residues" evidence="9">
    <location>
        <begin position="141"/>
        <end position="158"/>
    </location>
</feature>
<evidence type="ECO:0000256" key="9">
    <source>
        <dbReference type="SAM" id="MobiDB-lite"/>
    </source>
</evidence>
<dbReference type="SUPFAM" id="SSF51445">
    <property type="entry name" value="(Trans)glycosidases"/>
    <property type="match status" value="1"/>
</dbReference>
<dbReference type="InterPro" id="IPR000629">
    <property type="entry name" value="RNA-helicase_DEAD-box_CS"/>
</dbReference>
<dbReference type="Gene3D" id="3.40.50.300">
    <property type="entry name" value="P-loop containing nucleotide triphosphate hydrolases"/>
    <property type="match status" value="2"/>
</dbReference>
<feature type="domain" description="Helicase C-terminal" evidence="11">
    <location>
        <begin position="507"/>
        <end position="668"/>
    </location>
</feature>
<dbReference type="InterPro" id="IPR017853">
    <property type="entry name" value="GH"/>
</dbReference>
<evidence type="ECO:0000259" key="12">
    <source>
        <dbReference type="PROSITE" id="PS51195"/>
    </source>
</evidence>
<keyword evidence="6" id="KW-0326">Glycosidase</keyword>
<dbReference type="Pfam" id="PF00332">
    <property type="entry name" value="Glyco_hydro_17"/>
    <property type="match status" value="1"/>
</dbReference>
<dbReference type="Pfam" id="PF00270">
    <property type="entry name" value="DEAD"/>
    <property type="match status" value="1"/>
</dbReference>
<reference evidence="14" key="1">
    <citation type="journal article" date="2013" name="Science">
        <title>The Amborella genome and the evolution of flowering plants.</title>
        <authorList>
            <consortium name="Amborella Genome Project"/>
        </authorList>
    </citation>
    <scope>NUCLEOTIDE SEQUENCE [LARGE SCALE GENOMIC DNA]</scope>
</reference>
<proteinExistence type="inferred from homology"/>
<dbReference type="InterPro" id="IPR014001">
    <property type="entry name" value="Helicase_ATP-bd"/>
</dbReference>
<dbReference type="InterPro" id="IPR014014">
    <property type="entry name" value="RNA_helicase_DEAD_Q_motif"/>
</dbReference>
<comment type="similarity">
    <text evidence="1 8">Belongs to the glycosyl hydrolase 17 family.</text>
</comment>
<dbReference type="PANTHER" id="PTHR47959">
    <property type="entry name" value="ATP-DEPENDENT RNA HELICASE RHLE-RELATED"/>
    <property type="match status" value="1"/>
</dbReference>
<evidence type="ECO:0000313" key="14">
    <source>
        <dbReference type="Proteomes" id="UP000017836"/>
    </source>
</evidence>
<dbReference type="SUPFAM" id="SSF52540">
    <property type="entry name" value="P-loop containing nucleoside triphosphate hydrolases"/>
    <property type="match status" value="1"/>
</dbReference>
<dbReference type="PROSITE" id="PS51192">
    <property type="entry name" value="HELICASE_ATP_BIND_1"/>
    <property type="match status" value="1"/>
</dbReference>
<dbReference type="Proteomes" id="UP000017836">
    <property type="component" value="Unassembled WGS sequence"/>
</dbReference>
<dbReference type="GO" id="GO:0005524">
    <property type="term" value="F:ATP binding"/>
    <property type="evidence" value="ECO:0007669"/>
    <property type="project" value="UniProtKB-KW"/>
</dbReference>
<evidence type="ECO:0000256" key="6">
    <source>
        <dbReference type="ARBA" id="ARBA00023295"/>
    </source>
</evidence>
<dbReference type="EMBL" id="KI395483">
    <property type="protein sequence ID" value="ERM98202.1"/>
    <property type="molecule type" value="Genomic_DNA"/>
</dbReference>
<feature type="domain" description="DEAD-box RNA helicase Q" evidence="12">
    <location>
        <begin position="208"/>
        <end position="236"/>
    </location>
</feature>
<keyword evidence="5" id="KW-0067">ATP-binding</keyword>
<dbReference type="HOGENOM" id="CLU_003041_13_0_1"/>
<dbReference type="OMA" id="CICFITD"/>
<dbReference type="InterPro" id="IPR011545">
    <property type="entry name" value="DEAD/DEAH_box_helicase_dom"/>
</dbReference>
<dbReference type="CDD" id="cd18787">
    <property type="entry name" value="SF2_C_DEAD"/>
    <property type="match status" value="1"/>
</dbReference>